<name>A0A0B0P1J4_GOSAR</name>
<dbReference type="Proteomes" id="UP000032142">
    <property type="component" value="Unassembled WGS sequence"/>
</dbReference>
<keyword evidence="2" id="KW-1185">Reference proteome</keyword>
<reference evidence="2" key="1">
    <citation type="submission" date="2014-09" db="EMBL/GenBank/DDBJ databases">
        <authorList>
            <person name="Mudge J."/>
            <person name="Ramaraj T."/>
            <person name="Lindquist I.E."/>
            <person name="Bharti A.K."/>
            <person name="Sundararajan A."/>
            <person name="Cameron C.T."/>
            <person name="Woodward J.E."/>
            <person name="May G.D."/>
            <person name="Brubaker C."/>
            <person name="Broadhvest J."/>
            <person name="Wilkins T.A."/>
        </authorList>
    </citation>
    <scope>NUCLEOTIDE SEQUENCE</scope>
    <source>
        <strain evidence="2">cv. AKA8401</strain>
    </source>
</reference>
<proteinExistence type="predicted"/>
<sequence length="62" mass="7045">MCASKTMASICDSNICVRVRPFLGQWHRYVTTCKTTSGTLTLYDICNYTSVLSNSEWFVGQR</sequence>
<dbReference type="EMBL" id="KN411705">
    <property type="protein sequence ID" value="KHG18915.1"/>
    <property type="molecule type" value="Genomic_DNA"/>
</dbReference>
<organism evidence="1 2">
    <name type="scientific">Gossypium arboreum</name>
    <name type="common">Tree cotton</name>
    <name type="synonym">Gossypium nanking</name>
    <dbReference type="NCBI Taxonomy" id="29729"/>
    <lineage>
        <taxon>Eukaryota</taxon>
        <taxon>Viridiplantae</taxon>
        <taxon>Streptophyta</taxon>
        <taxon>Embryophyta</taxon>
        <taxon>Tracheophyta</taxon>
        <taxon>Spermatophyta</taxon>
        <taxon>Magnoliopsida</taxon>
        <taxon>eudicotyledons</taxon>
        <taxon>Gunneridae</taxon>
        <taxon>Pentapetalae</taxon>
        <taxon>rosids</taxon>
        <taxon>malvids</taxon>
        <taxon>Malvales</taxon>
        <taxon>Malvaceae</taxon>
        <taxon>Malvoideae</taxon>
        <taxon>Gossypium</taxon>
    </lineage>
</organism>
<accession>A0A0B0P1J4</accession>
<gene>
    <name evidence="1" type="ORF">F383_26040</name>
</gene>
<evidence type="ECO:0000313" key="1">
    <source>
        <dbReference type="EMBL" id="KHG18915.1"/>
    </source>
</evidence>
<evidence type="ECO:0000313" key="2">
    <source>
        <dbReference type="Proteomes" id="UP000032142"/>
    </source>
</evidence>
<dbReference type="AlphaFoldDB" id="A0A0B0P1J4"/>
<protein>
    <submittedName>
        <fullName evidence="1">Uncharacterized protein</fullName>
    </submittedName>
</protein>